<sequence length="491" mass="54776">MHGTPDIAQLRHLLFGKDYDALLALKAQLEDSAQYSERVASVIAEALQRREAQDGAVSAVLAPTVEQAISYSISNDPKRFADVLYPVMGPAIRKSIQQALNEALANFNHLLEQSLSVRSWKWRFDAWRTGKSYAEIALLRTLIYQVEQVFLIHRHTGLLLQHVVSANVAGKDPEIVSAMLTAIQDFIQDSFASEGNSNLETLRLGELTVLIEHGPHAVLAIVVRGNPPGELRTLLVETSEAIHQQYNLALQDYQGDASAFDSLEPLLHDCLVKKHKIKEKRPPWLAYALLLTILGAGAWWTYQYQQFQTQLATQHTLDETTQQNTLHTLMQQLQQQKAQQVALQASLQTLLDAQDAAKHQQTQQQSRHAATIATLRTQIEATSYTFEKATTTVDPDHPSIKALSQHIRELLQATQQADQTLQVIIFGNVDNNGSETTNQSLAQQRADNMRTVLINAGIPTFTLVAYGAKQAGIPAAMQKNERSTHYQTRLY</sequence>
<evidence type="ECO:0000259" key="2">
    <source>
        <dbReference type="Pfam" id="PF00691"/>
    </source>
</evidence>
<name>A0A1Y1QGG8_9GAMM</name>
<dbReference type="EMBL" id="MTEJ01000307">
    <property type="protein sequence ID" value="OQX05050.1"/>
    <property type="molecule type" value="Genomic_DNA"/>
</dbReference>
<proteinExistence type="predicted"/>
<protein>
    <recommendedName>
        <fullName evidence="2">OmpA-like domain-containing protein</fullName>
    </recommendedName>
</protein>
<gene>
    <name evidence="3" type="ORF">BWK73_34620</name>
</gene>
<comment type="caution">
    <text evidence="3">The sequence shown here is derived from an EMBL/GenBank/DDBJ whole genome shotgun (WGS) entry which is preliminary data.</text>
</comment>
<dbReference type="InterPro" id="IPR036737">
    <property type="entry name" value="OmpA-like_sf"/>
</dbReference>
<evidence type="ECO:0000313" key="3">
    <source>
        <dbReference type="EMBL" id="OQX05050.1"/>
    </source>
</evidence>
<dbReference type="SUPFAM" id="SSF103088">
    <property type="entry name" value="OmpA-like"/>
    <property type="match status" value="1"/>
</dbReference>
<keyword evidence="1" id="KW-0472">Membrane</keyword>
<reference evidence="3 4" key="1">
    <citation type="submission" date="2017-01" db="EMBL/GenBank/DDBJ databases">
        <title>Novel large sulfur bacteria in the metagenomes of groundwater-fed chemosynthetic microbial mats in the Lake Huron basin.</title>
        <authorList>
            <person name="Sharrar A.M."/>
            <person name="Flood B.E."/>
            <person name="Bailey J.V."/>
            <person name="Jones D.S."/>
            <person name="Biddanda B."/>
            <person name="Ruberg S.A."/>
            <person name="Marcus D.N."/>
            <person name="Dick G.J."/>
        </authorList>
    </citation>
    <scope>NUCLEOTIDE SEQUENCE [LARGE SCALE GENOMIC DNA]</scope>
    <source>
        <strain evidence="3">A8</strain>
    </source>
</reference>
<evidence type="ECO:0000256" key="1">
    <source>
        <dbReference type="SAM" id="Phobius"/>
    </source>
</evidence>
<dbReference type="Pfam" id="PF00691">
    <property type="entry name" value="OmpA"/>
    <property type="match status" value="1"/>
</dbReference>
<organism evidence="3 4">
    <name type="scientific">Thiothrix lacustris</name>
    <dbReference type="NCBI Taxonomy" id="525917"/>
    <lineage>
        <taxon>Bacteria</taxon>
        <taxon>Pseudomonadati</taxon>
        <taxon>Pseudomonadota</taxon>
        <taxon>Gammaproteobacteria</taxon>
        <taxon>Thiotrichales</taxon>
        <taxon>Thiotrichaceae</taxon>
        <taxon>Thiothrix</taxon>
    </lineage>
</organism>
<dbReference type="AlphaFoldDB" id="A0A1Y1QGG8"/>
<feature type="domain" description="OmpA-like" evidence="2">
    <location>
        <begin position="400"/>
        <end position="470"/>
    </location>
</feature>
<feature type="transmembrane region" description="Helical" evidence="1">
    <location>
        <begin position="284"/>
        <end position="302"/>
    </location>
</feature>
<keyword evidence="1" id="KW-0812">Transmembrane</keyword>
<dbReference type="InterPro" id="IPR006665">
    <property type="entry name" value="OmpA-like"/>
</dbReference>
<dbReference type="Gene3D" id="3.30.1330.60">
    <property type="entry name" value="OmpA-like domain"/>
    <property type="match status" value="1"/>
</dbReference>
<keyword evidence="1" id="KW-1133">Transmembrane helix</keyword>
<accession>A0A1Y1QGG8</accession>
<dbReference type="Proteomes" id="UP000192491">
    <property type="component" value="Unassembled WGS sequence"/>
</dbReference>
<evidence type="ECO:0000313" key="4">
    <source>
        <dbReference type="Proteomes" id="UP000192491"/>
    </source>
</evidence>